<protein>
    <submittedName>
        <fullName evidence="1">Uncharacterized protein</fullName>
    </submittedName>
</protein>
<evidence type="ECO:0000313" key="2">
    <source>
        <dbReference type="Proteomes" id="UP000239297"/>
    </source>
</evidence>
<sequence>MSLNEPSTAIDDEQRRRIGEAMTQADLALPQVWLHYFSITGTVDEYEIDAYLNRMIALPPTECDKLAHAVNELIDDIPPRPRAPFRDEISP</sequence>
<dbReference type="RefSeq" id="WP_104122759.1">
    <property type="nucleotide sequence ID" value="NZ_PRKW01000007.1"/>
</dbReference>
<dbReference type="Proteomes" id="UP000239297">
    <property type="component" value="Unassembled WGS sequence"/>
</dbReference>
<comment type="caution">
    <text evidence="1">The sequence shown here is derived from an EMBL/GenBank/DDBJ whole genome shotgun (WGS) entry which is preliminary data.</text>
</comment>
<organism evidence="1 2">
    <name type="scientific">Arthrobacter pityocampae</name>
    <dbReference type="NCBI Taxonomy" id="547334"/>
    <lineage>
        <taxon>Bacteria</taxon>
        <taxon>Bacillati</taxon>
        <taxon>Actinomycetota</taxon>
        <taxon>Actinomycetes</taxon>
        <taxon>Micrococcales</taxon>
        <taxon>Micrococcaceae</taxon>
        <taxon>Arthrobacter</taxon>
    </lineage>
</organism>
<gene>
    <name evidence="1" type="ORF">C4K88_16595</name>
</gene>
<name>A0A2S5IU40_9MICC</name>
<accession>A0A2S5IU40</accession>
<dbReference type="EMBL" id="PRKW01000007">
    <property type="protein sequence ID" value="PPB48065.1"/>
    <property type="molecule type" value="Genomic_DNA"/>
</dbReference>
<dbReference type="AlphaFoldDB" id="A0A2S5IU40"/>
<reference evidence="1 2" key="1">
    <citation type="journal article" date="2014" name="Int. J. Syst. Evol. Microbiol.">
        <title>Arthrobacter pityocampae sp. nov., isolated from Thaumetopoea pityocampa (Lep., Thaumetopoeidae).</title>
        <authorList>
            <person name="Ince I.A."/>
            <person name="Demirbag Z."/>
            <person name="Kati H."/>
        </authorList>
    </citation>
    <scope>NUCLEOTIDE SEQUENCE [LARGE SCALE GENOMIC DNA]</scope>
    <source>
        <strain evidence="1 2">Tp2</strain>
    </source>
</reference>
<proteinExistence type="predicted"/>
<evidence type="ECO:0000313" key="1">
    <source>
        <dbReference type="EMBL" id="PPB48065.1"/>
    </source>
</evidence>
<dbReference type="OrthoDB" id="4935951at2"/>
<keyword evidence="2" id="KW-1185">Reference proteome</keyword>